<evidence type="ECO:0000313" key="1">
    <source>
        <dbReference type="EMBL" id="GHB32123.1"/>
    </source>
</evidence>
<proteinExistence type="predicted"/>
<sequence>MEGDMGYVTGDSHIMSDETSVVRVMVALDPDDFDKAVEAARGAGMIIESEQRELGTAVGTVSEDALGALSAAYGVEDVERERGYQLPDPDSPVQ</sequence>
<dbReference type="EMBL" id="BMVO01000043">
    <property type="protein sequence ID" value="GHB32123.1"/>
    <property type="molecule type" value="Genomic_DNA"/>
</dbReference>
<organism evidence="1 2">
    <name type="scientific">Streptomyces chryseus</name>
    <dbReference type="NCBI Taxonomy" id="68186"/>
    <lineage>
        <taxon>Bacteria</taxon>
        <taxon>Bacillati</taxon>
        <taxon>Actinomycetota</taxon>
        <taxon>Actinomycetes</taxon>
        <taxon>Kitasatosporales</taxon>
        <taxon>Streptomycetaceae</taxon>
        <taxon>Streptomyces</taxon>
    </lineage>
</organism>
<protein>
    <submittedName>
        <fullName evidence="1">Uncharacterized protein</fullName>
    </submittedName>
</protein>
<keyword evidence="2" id="KW-1185">Reference proteome</keyword>
<dbReference type="Proteomes" id="UP000599437">
    <property type="component" value="Unassembled WGS sequence"/>
</dbReference>
<accession>A0ABQ3EF65</accession>
<name>A0ABQ3EF65_9ACTN</name>
<reference evidence="2" key="1">
    <citation type="journal article" date="2019" name="Int. J. Syst. Evol. Microbiol.">
        <title>The Global Catalogue of Microorganisms (GCM) 10K type strain sequencing project: providing services to taxonomists for standard genome sequencing and annotation.</title>
        <authorList>
            <consortium name="The Broad Institute Genomics Platform"/>
            <consortium name="The Broad Institute Genome Sequencing Center for Infectious Disease"/>
            <person name="Wu L."/>
            <person name="Ma J."/>
        </authorList>
    </citation>
    <scope>NUCLEOTIDE SEQUENCE [LARGE SCALE GENOMIC DNA]</scope>
    <source>
        <strain evidence="2">JCM 4737</strain>
    </source>
</reference>
<gene>
    <name evidence="1" type="ORF">GCM10010346_64330</name>
</gene>
<evidence type="ECO:0000313" key="2">
    <source>
        <dbReference type="Proteomes" id="UP000599437"/>
    </source>
</evidence>
<comment type="caution">
    <text evidence="1">The sequence shown here is derived from an EMBL/GenBank/DDBJ whole genome shotgun (WGS) entry which is preliminary data.</text>
</comment>